<dbReference type="Proteomes" id="UP000515703">
    <property type="component" value="Chromosome"/>
</dbReference>
<dbReference type="EMBL" id="AP023368">
    <property type="protein sequence ID" value="BCJ96979.1"/>
    <property type="molecule type" value="Genomic_DNA"/>
</dbReference>
<dbReference type="InterPro" id="IPR003593">
    <property type="entry name" value="AAA+_ATPase"/>
</dbReference>
<evidence type="ECO:0000256" key="1">
    <source>
        <dbReference type="ARBA" id="ARBA00004651"/>
    </source>
</evidence>
<evidence type="ECO:0000256" key="2">
    <source>
        <dbReference type="ARBA" id="ARBA00022448"/>
    </source>
</evidence>
<feature type="domain" description="ABC transmembrane type-1" evidence="10">
    <location>
        <begin position="36"/>
        <end position="317"/>
    </location>
</feature>
<reference evidence="11 12" key="1">
    <citation type="submission" date="2020-08" db="EMBL/GenBank/DDBJ databases">
        <title>Draft genome sequencing of an Anaerocolumna strain isolated from anoxic soil subjected to BSD treatment.</title>
        <authorList>
            <person name="Uek A."/>
            <person name="Tonouchi A."/>
        </authorList>
    </citation>
    <scope>NUCLEOTIDE SEQUENCE [LARGE SCALE GENOMIC DNA]</scope>
    <source>
        <strain evidence="11 12">CTTW</strain>
    </source>
</reference>
<dbReference type="GO" id="GO:0016887">
    <property type="term" value="F:ATP hydrolysis activity"/>
    <property type="evidence" value="ECO:0007669"/>
    <property type="project" value="InterPro"/>
</dbReference>
<dbReference type="Gene3D" id="3.40.50.300">
    <property type="entry name" value="P-loop containing nucleotide triphosphate hydrolases"/>
    <property type="match status" value="1"/>
</dbReference>
<reference evidence="11 12" key="2">
    <citation type="submission" date="2020-08" db="EMBL/GenBank/DDBJ databases">
        <authorList>
            <person name="Ueki A."/>
            <person name="Tonouchi A."/>
        </authorList>
    </citation>
    <scope>NUCLEOTIDE SEQUENCE [LARGE SCALE GENOMIC DNA]</scope>
    <source>
        <strain evidence="11 12">CTTW</strain>
    </source>
</reference>
<feature type="transmembrane region" description="Helical" evidence="8">
    <location>
        <begin position="35"/>
        <end position="56"/>
    </location>
</feature>
<dbReference type="GO" id="GO:0015421">
    <property type="term" value="F:ABC-type oligopeptide transporter activity"/>
    <property type="evidence" value="ECO:0007669"/>
    <property type="project" value="TreeGrafter"/>
</dbReference>
<dbReference type="KEGG" id="acht:bsdcttw_00200"/>
<dbReference type="GO" id="GO:0005524">
    <property type="term" value="F:ATP binding"/>
    <property type="evidence" value="ECO:0007669"/>
    <property type="project" value="UniProtKB-KW"/>
</dbReference>
<name>A0A7I8DET3_9FIRM</name>
<keyword evidence="3 8" id="KW-0812">Transmembrane</keyword>
<dbReference type="PANTHER" id="PTHR43394">
    <property type="entry name" value="ATP-DEPENDENT PERMEASE MDL1, MITOCHONDRIAL"/>
    <property type="match status" value="1"/>
</dbReference>
<dbReference type="InterPro" id="IPR017871">
    <property type="entry name" value="ABC_transporter-like_CS"/>
</dbReference>
<evidence type="ECO:0000256" key="6">
    <source>
        <dbReference type="ARBA" id="ARBA00022989"/>
    </source>
</evidence>
<dbReference type="PROSITE" id="PS50893">
    <property type="entry name" value="ABC_TRANSPORTER_2"/>
    <property type="match status" value="1"/>
</dbReference>
<dbReference type="GO" id="GO:0005886">
    <property type="term" value="C:plasma membrane"/>
    <property type="evidence" value="ECO:0007669"/>
    <property type="project" value="UniProtKB-SubCell"/>
</dbReference>
<evidence type="ECO:0000256" key="3">
    <source>
        <dbReference type="ARBA" id="ARBA00022692"/>
    </source>
</evidence>
<evidence type="ECO:0000313" key="12">
    <source>
        <dbReference type="Proteomes" id="UP000515703"/>
    </source>
</evidence>
<keyword evidence="12" id="KW-1185">Reference proteome</keyword>
<keyword evidence="5 11" id="KW-0067">ATP-binding</keyword>
<dbReference type="CDD" id="cd18545">
    <property type="entry name" value="ABC_6TM_YknV_like"/>
    <property type="match status" value="1"/>
</dbReference>
<dbReference type="Pfam" id="PF00005">
    <property type="entry name" value="ABC_tran"/>
    <property type="match status" value="1"/>
</dbReference>
<accession>A0A7I8DET3</accession>
<dbReference type="PROSITE" id="PS00211">
    <property type="entry name" value="ABC_TRANSPORTER_1"/>
    <property type="match status" value="1"/>
</dbReference>
<dbReference type="PANTHER" id="PTHR43394:SF1">
    <property type="entry name" value="ATP-BINDING CASSETTE SUB-FAMILY B MEMBER 10, MITOCHONDRIAL"/>
    <property type="match status" value="1"/>
</dbReference>
<gene>
    <name evidence="11" type="ORF">bsdcttw_00200</name>
</gene>
<dbReference type="FunFam" id="3.40.50.300:FF:000287">
    <property type="entry name" value="Multidrug ABC transporter ATP-binding protein"/>
    <property type="match status" value="1"/>
</dbReference>
<dbReference type="InterPro" id="IPR011527">
    <property type="entry name" value="ABC1_TM_dom"/>
</dbReference>
<evidence type="ECO:0000259" key="9">
    <source>
        <dbReference type="PROSITE" id="PS50893"/>
    </source>
</evidence>
<protein>
    <submittedName>
        <fullName evidence="11">Multidrug ABC transporter ATP-binding protein</fullName>
    </submittedName>
</protein>
<dbReference type="Pfam" id="PF00664">
    <property type="entry name" value="ABC_membrane"/>
    <property type="match status" value="1"/>
</dbReference>
<evidence type="ECO:0000313" key="11">
    <source>
        <dbReference type="EMBL" id="BCJ96979.1"/>
    </source>
</evidence>
<dbReference type="SUPFAM" id="SSF52540">
    <property type="entry name" value="P-loop containing nucleoside triphosphate hydrolases"/>
    <property type="match status" value="1"/>
</dbReference>
<dbReference type="Gene3D" id="1.20.1560.10">
    <property type="entry name" value="ABC transporter type 1, transmembrane domain"/>
    <property type="match status" value="1"/>
</dbReference>
<keyword evidence="6 8" id="KW-1133">Transmembrane helix</keyword>
<evidence type="ECO:0000259" key="10">
    <source>
        <dbReference type="PROSITE" id="PS50929"/>
    </source>
</evidence>
<dbReference type="InterPro" id="IPR027417">
    <property type="entry name" value="P-loop_NTPase"/>
</dbReference>
<keyword evidence="7 8" id="KW-0472">Membrane</keyword>
<dbReference type="AlphaFoldDB" id="A0A7I8DET3"/>
<evidence type="ECO:0000256" key="7">
    <source>
        <dbReference type="ARBA" id="ARBA00023136"/>
    </source>
</evidence>
<dbReference type="InterPro" id="IPR036640">
    <property type="entry name" value="ABC1_TM_sf"/>
</dbReference>
<keyword evidence="2" id="KW-0813">Transport</keyword>
<dbReference type="InterPro" id="IPR003439">
    <property type="entry name" value="ABC_transporter-like_ATP-bd"/>
</dbReference>
<comment type="subcellular location">
    <subcellularLocation>
        <location evidence="1">Cell membrane</location>
        <topology evidence="1">Multi-pass membrane protein</topology>
    </subcellularLocation>
</comment>
<evidence type="ECO:0000256" key="4">
    <source>
        <dbReference type="ARBA" id="ARBA00022741"/>
    </source>
</evidence>
<dbReference type="InterPro" id="IPR039421">
    <property type="entry name" value="Type_1_exporter"/>
</dbReference>
<evidence type="ECO:0000256" key="8">
    <source>
        <dbReference type="SAM" id="Phobius"/>
    </source>
</evidence>
<dbReference type="PROSITE" id="PS50929">
    <property type="entry name" value="ABC_TM1F"/>
    <property type="match status" value="1"/>
</dbReference>
<organism evidence="11 12">
    <name type="scientific">Anaerocolumna chitinilytica</name>
    <dbReference type="NCBI Taxonomy" id="1727145"/>
    <lineage>
        <taxon>Bacteria</taxon>
        <taxon>Bacillati</taxon>
        <taxon>Bacillota</taxon>
        <taxon>Clostridia</taxon>
        <taxon>Lachnospirales</taxon>
        <taxon>Lachnospiraceae</taxon>
        <taxon>Anaerocolumna</taxon>
    </lineage>
</organism>
<feature type="transmembrane region" description="Helical" evidence="8">
    <location>
        <begin position="285"/>
        <end position="302"/>
    </location>
</feature>
<feature type="transmembrane region" description="Helical" evidence="8">
    <location>
        <begin position="259"/>
        <end position="279"/>
    </location>
</feature>
<dbReference type="SMART" id="SM00382">
    <property type="entry name" value="AAA"/>
    <property type="match status" value="1"/>
</dbReference>
<dbReference type="SUPFAM" id="SSF90123">
    <property type="entry name" value="ABC transporter transmembrane region"/>
    <property type="match status" value="1"/>
</dbReference>
<feature type="transmembrane region" description="Helical" evidence="8">
    <location>
        <begin position="71"/>
        <end position="90"/>
    </location>
</feature>
<feature type="domain" description="ABC transporter" evidence="9">
    <location>
        <begin position="351"/>
        <end position="585"/>
    </location>
</feature>
<keyword evidence="4" id="KW-0547">Nucleotide-binding</keyword>
<proteinExistence type="predicted"/>
<evidence type="ECO:0000256" key="5">
    <source>
        <dbReference type="ARBA" id="ARBA00022840"/>
    </source>
</evidence>
<feature type="transmembrane region" description="Helical" evidence="8">
    <location>
        <begin position="176"/>
        <end position="197"/>
    </location>
</feature>
<dbReference type="RefSeq" id="WP_185257453.1">
    <property type="nucleotide sequence ID" value="NZ_AP023368.1"/>
</dbReference>
<sequence>MSVNSVRADENLNGSSKVNTLLRLFRYLLSYKREILAVLLIMGGTVAISLINPLIIEHAINVNIAGKDVNGLIKLGLFAAVLNITYILLVKLRMFIMAKISNTVLLTIRQELYTHIQKLSFSFFDSRPTGKILARVIGDVNSLKDVLSNSVTTLIPDFITIIAVVAIMMVKDFRLALAALISLPLLIIGMWLIQVYSHVRWQLYRKKNSNLNAFIHEDLSGMRIIQSFTAEGETSLAFDSMLKEHRGAFMKAVTLSDGFGSIIDFCWGIGTISLFFFGIKMTGDNIQVGTLIAFSTYISMFWRPIMNLSNFYNQLVTNISGAERIFEIMDTKPDITDAGELKELPVIKGDVRFENVTFAYDKDTQVLNNVSFHIKPGETIALVGPTGAGKTTVVNLISRFYDIQEGTIFIDGYNIQDVAIESLRMQLGIMTQDNFLFSGTVKDNLKYGKLDATDEEIIAAAKAVNAHDFIIKMEKGYDTELKERGAGLSAGQKQLLAFARTMVSMPKILILDEATSSIDTHTELLVQKGIEALLKGRTSFVIAHRLSTIQKADRIFYIDNGGIVEEGSPKELLERKGAYYELYMAQFKNI</sequence>